<keyword evidence="2" id="KW-0378">Hydrolase</keyword>
<feature type="signal peptide" evidence="1">
    <location>
        <begin position="1"/>
        <end position="18"/>
    </location>
</feature>
<dbReference type="AlphaFoldDB" id="A0A1T4LGQ0"/>
<evidence type="ECO:0000313" key="3">
    <source>
        <dbReference type="Proteomes" id="UP000190888"/>
    </source>
</evidence>
<dbReference type="STRING" id="413434.SAMN04488132_102489"/>
<feature type="chain" id="PRO_5012368732" evidence="1">
    <location>
        <begin position="19"/>
        <end position="366"/>
    </location>
</feature>
<dbReference type="Proteomes" id="UP000190888">
    <property type="component" value="Unassembled WGS sequence"/>
</dbReference>
<proteinExistence type="predicted"/>
<gene>
    <name evidence="2" type="ORF">SAMN04488132_102489</name>
</gene>
<accession>A0A1T4LGQ0</accession>
<dbReference type="PANTHER" id="PTHR48098:SF6">
    <property type="entry name" value="FERRI-BACILLIBACTIN ESTERASE BESA"/>
    <property type="match status" value="1"/>
</dbReference>
<dbReference type="OrthoDB" id="9803578at2"/>
<dbReference type="RefSeq" id="WP_078830426.1">
    <property type="nucleotide sequence ID" value="NZ_FUWH01000002.1"/>
</dbReference>
<keyword evidence="3" id="KW-1185">Reference proteome</keyword>
<name>A0A1T4LGQ0_9BACT</name>
<dbReference type="InterPro" id="IPR050583">
    <property type="entry name" value="Mycobacterial_A85_antigen"/>
</dbReference>
<dbReference type="Pfam" id="PF00756">
    <property type="entry name" value="Esterase"/>
    <property type="match status" value="1"/>
</dbReference>
<dbReference type="InterPro" id="IPR014756">
    <property type="entry name" value="Ig_E-set"/>
</dbReference>
<dbReference type="Gene3D" id="2.60.40.10">
    <property type="entry name" value="Immunoglobulins"/>
    <property type="match status" value="1"/>
</dbReference>
<dbReference type="GO" id="GO:0016787">
    <property type="term" value="F:hydrolase activity"/>
    <property type="evidence" value="ECO:0007669"/>
    <property type="project" value="UniProtKB-KW"/>
</dbReference>
<sequence>MKKIALLAALLVSAFAEAQFSVRLIVTQVATKAQEDIYVSGNFNNWNPKDENYKLKPFGGSRKSLVIKDMPAGTYAFRFTRGAADKMETTADGRDLADRVLEVNNDLSQEFTIAGWKDDYPEKPKPYTATPQVRVMDTAFAIPQLNRTRRIWVYLPKGYAGASKNYPVIYMQDGQDLFNEKTATAHEWGVDECMDTLQQKLNKEYIIVGIDNGGDKRQAEYDPAQPDGKAYAEFLVQTLKPYIDSKYRTRKAAENNYLCGSGSGAVISLYTALQYPAVFGGAGVFSPVFNNDLIYTIAEKFKPEQVAKFYFYTGSREPAAIPAGVQKLLNILQQKEKFVTRNVLNPLGQFSETYWRDEFDDFFKWL</sequence>
<dbReference type="SUPFAM" id="SSF81296">
    <property type="entry name" value="E set domains"/>
    <property type="match status" value="1"/>
</dbReference>
<dbReference type="InterPro" id="IPR000801">
    <property type="entry name" value="Esterase-like"/>
</dbReference>
<dbReference type="EMBL" id="FUWH01000002">
    <property type="protein sequence ID" value="SJZ53905.1"/>
    <property type="molecule type" value="Genomic_DNA"/>
</dbReference>
<reference evidence="2 3" key="1">
    <citation type="submission" date="2017-02" db="EMBL/GenBank/DDBJ databases">
        <authorList>
            <person name="Peterson S.W."/>
        </authorList>
    </citation>
    <scope>NUCLEOTIDE SEQUENCE [LARGE SCALE GENOMIC DNA]</scope>
    <source>
        <strain evidence="2 3">DSM 22335</strain>
    </source>
</reference>
<dbReference type="InterPro" id="IPR029058">
    <property type="entry name" value="AB_hydrolase_fold"/>
</dbReference>
<protein>
    <submittedName>
        <fullName evidence="2">Predicted hydrolase of the alpha/beta superfamily</fullName>
    </submittedName>
</protein>
<evidence type="ECO:0000256" key="1">
    <source>
        <dbReference type="SAM" id="SignalP"/>
    </source>
</evidence>
<dbReference type="SUPFAM" id="SSF53474">
    <property type="entry name" value="alpha/beta-Hydrolases"/>
    <property type="match status" value="1"/>
</dbReference>
<organism evidence="2 3">
    <name type="scientific">Sediminibacterium ginsengisoli</name>
    <dbReference type="NCBI Taxonomy" id="413434"/>
    <lineage>
        <taxon>Bacteria</taxon>
        <taxon>Pseudomonadati</taxon>
        <taxon>Bacteroidota</taxon>
        <taxon>Chitinophagia</taxon>
        <taxon>Chitinophagales</taxon>
        <taxon>Chitinophagaceae</taxon>
        <taxon>Sediminibacterium</taxon>
    </lineage>
</organism>
<dbReference type="Gene3D" id="3.40.50.1820">
    <property type="entry name" value="alpha/beta hydrolase"/>
    <property type="match status" value="1"/>
</dbReference>
<keyword evidence="1" id="KW-0732">Signal</keyword>
<dbReference type="InterPro" id="IPR013783">
    <property type="entry name" value="Ig-like_fold"/>
</dbReference>
<dbReference type="PANTHER" id="PTHR48098">
    <property type="entry name" value="ENTEROCHELIN ESTERASE-RELATED"/>
    <property type="match status" value="1"/>
</dbReference>
<evidence type="ECO:0000313" key="2">
    <source>
        <dbReference type="EMBL" id="SJZ53905.1"/>
    </source>
</evidence>